<evidence type="ECO:0000313" key="5">
    <source>
        <dbReference type="Proteomes" id="UP000245590"/>
    </source>
</evidence>
<dbReference type="EMBL" id="QFKX01000001">
    <property type="protein sequence ID" value="PWH07421.1"/>
    <property type="molecule type" value="Genomic_DNA"/>
</dbReference>
<dbReference type="GO" id="GO:0016787">
    <property type="term" value="F:hydrolase activity"/>
    <property type="evidence" value="ECO:0007669"/>
    <property type="project" value="UniProtKB-KW"/>
</dbReference>
<dbReference type="SMART" id="SM00490">
    <property type="entry name" value="HELICc"/>
    <property type="match status" value="1"/>
</dbReference>
<evidence type="ECO:0000256" key="1">
    <source>
        <dbReference type="ARBA" id="ARBA00022801"/>
    </source>
</evidence>
<dbReference type="AlphaFoldDB" id="A0A2U2RNK7"/>
<dbReference type="OrthoDB" id="9814088at2"/>
<dbReference type="InterPro" id="IPR001650">
    <property type="entry name" value="Helicase_C-like"/>
</dbReference>
<keyword evidence="1" id="KW-0378">Hydrolase</keyword>
<dbReference type="SMART" id="SM00487">
    <property type="entry name" value="DEXDc"/>
    <property type="match status" value="1"/>
</dbReference>
<dbReference type="PANTHER" id="PTHR45766">
    <property type="entry name" value="DNA ANNEALING HELICASE AND ENDONUCLEASE ZRANB3 FAMILY MEMBER"/>
    <property type="match status" value="1"/>
</dbReference>
<comment type="caution">
    <text evidence="4">The sequence shown here is derived from an EMBL/GenBank/DDBJ whole genome shotgun (WGS) entry which is preliminary data.</text>
</comment>
<feature type="domain" description="Helicase C-terminal" evidence="3">
    <location>
        <begin position="814"/>
        <end position="1005"/>
    </location>
</feature>
<evidence type="ECO:0000313" key="4">
    <source>
        <dbReference type="EMBL" id="PWH07421.1"/>
    </source>
</evidence>
<evidence type="ECO:0000259" key="3">
    <source>
        <dbReference type="PROSITE" id="PS51194"/>
    </source>
</evidence>
<keyword evidence="4" id="KW-0547">Nucleotide-binding</keyword>
<dbReference type="RefSeq" id="WP_109274306.1">
    <property type="nucleotide sequence ID" value="NZ_QFKX01000001.1"/>
</dbReference>
<dbReference type="Pfam" id="PF00271">
    <property type="entry name" value="Helicase_C"/>
    <property type="match status" value="1"/>
</dbReference>
<proteinExistence type="predicted"/>
<dbReference type="Proteomes" id="UP000245590">
    <property type="component" value="Unassembled WGS sequence"/>
</dbReference>
<keyword evidence="5" id="KW-1185">Reference proteome</keyword>
<dbReference type="SUPFAM" id="SSF52540">
    <property type="entry name" value="P-loop containing nucleoside triphosphate hydrolases"/>
    <property type="match status" value="2"/>
</dbReference>
<keyword evidence="4" id="KW-0067">ATP-binding</keyword>
<dbReference type="InterPro" id="IPR027417">
    <property type="entry name" value="P-loop_NTPase"/>
</dbReference>
<keyword evidence="4" id="KW-0347">Helicase</keyword>
<dbReference type="Gene3D" id="3.40.50.300">
    <property type="entry name" value="P-loop containing nucleotide triphosphate hydrolases"/>
    <property type="match status" value="2"/>
</dbReference>
<organism evidence="4 5">
    <name type="scientific">Brachybacterium endophyticum</name>
    <dbReference type="NCBI Taxonomy" id="2182385"/>
    <lineage>
        <taxon>Bacteria</taxon>
        <taxon>Bacillati</taxon>
        <taxon>Actinomycetota</taxon>
        <taxon>Actinomycetes</taxon>
        <taxon>Micrococcales</taxon>
        <taxon>Dermabacteraceae</taxon>
        <taxon>Brachybacterium</taxon>
    </lineage>
</organism>
<evidence type="ECO:0000256" key="2">
    <source>
        <dbReference type="SAM" id="MobiDB-lite"/>
    </source>
</evidence>
<name>A0A2U2RNK7_9MICO</name>
<sequence>MTNDQTARPDVDALLSRLKPFQRATVDHAFRRLWTDDDAVDRFLVADEVGLGKTLVAKGVAARAIDHLWDRGRAITLVYICSNAQIAGQNLDRLRDLTGGHTQQNADRITLLPRTMGARAERGVELVSFTPGTSFRLGHSAGRVGERSLLYWMLTHVLEPRWMRRAGVIDFFRNTVTHERFTSRLEWDRPELDSQLMADFEATLRAPRGASRPSLLEELCAEIETWLRYRTRTPEMDYRRKDLLGELRMAMAQVSVARLNPDLVILDEFQRFKDLFPGSRSDGDPELTDAQRLAQNVITTTGTKSLVLSATPYKMFTLPDEPDGEDHLRDFHDTIGFLAGRDRAQRVARHLADVRTSMLLRTPEGEQAARRANDAATRELKRVMCRTERLEVTQKRDGMVTEMDMPALTLGPLDLETWIANDRIARNVHGHDVFEYWRSSPYPVNLMDPSSYLAQKRVLEKAESQDADLAALLRAHRGGLLAWNDVLEYRKIDPGNPKLRAVMDDAMERGIWKLAWLPPSLPYIEPAGVYASEGARSFTKRLIFSAWSVVPKAIATLFSYEADRRLSKYAPRATDGSVAQYGVRRSTPLIRFGVADGKLLNLPHLALVHPSVALARLGDPLAIARESGETLPLERGRLLELVTSRIQTELDALDLPAGDKKGQSAAWYGIAPYLLDRRIGIEELAVDGGLSSADEGEDTGSRLGDHIAFALEPGLESLGAPPEDLAKVLAGIALGAPGVCALRALGRACGGPATYVSSEIRRAAFSIGEAFRALFNRPETMSAVRAATETNSEDTDGHWQRVVRYCLDGNLQAMLDEYVHTLVDSLGLVDDQPVQRAEKLAERICSTATIRNPTNEVHELREQDSRIDIDVHRMTSHIAARFGRIQNSESAEQRETSIRDSYNSPFWPFVMASTSVGQEGLDFHTYSHAIVHWNLPDNPVDLEQREGRVHRYKGHAIRKNIAADYAQAAMNEQDEDPWRSMFAAAESDVAGKSSGMSPYWIYEGTASIERYVPAMPLSRESAQYARLQRTLGAYRSVMGQPRQDDLIRFIGDAVEWPRVDLRPPPSEAVSTAVGEGSQRKGDS</sequence>
<accession>A0A2U2RNK7</accession>
<dbReference type="InterPro" id="IPR014001">
    <property type="entry name" value="Helicase_ATP-bd"/>
</dbReference>
<feature type="region of interest" description="Disordered" evidence="2">
    <location>
        <begin position="1060"/>
        <end position="1083"/>
    </location>
</feature>
<gene>
    <name evidence="4" type="ORF">DEO23_01925</name>
</gene>
<reference evidence="4 5" key="1">
    <citation type="submission" date="2018-05" db="EMBL/GenBank/DDBJ databases">
        <title>Brachybacterium sp. M1HQ-2T, whole genome shotgun sequence.</title>
        <authorList>
            <person name="Tuo L."/>
        </authorList>
    </citation>
    <scope>NUCLEOTIDE SEQUENCE [LARGE SCALE GENOMIC DNA]</scope>
    <source>
        <strain evidence="4 5">M1HQ-2</strain>
    </source>
</reference>
<protein>
    <submittedName>
        <fullName evidence="4">Helicase</fullName>
    </submittedName>
</protein>
<dbReference type="PANTHER" id="PTHR45766:SF6">
    <property type="entry name" value="SWI_SNF-RELATED MATRIX-ASSOCIATED ACTIN-DEPENDENT REGULATOR OF CHROMATIN SUBFAMILY A-LIKE PROTEIN 1"/>
    <property type="match status" value="1"/>
</dbReference>
<dbReference type="PROSITE" id="PS51194">
    <property type="entry name" value="HELICASE_CTER"/>
    <property type="match status" value="1"/>
</dbReference>
<dbReference type="GO" id="GO:0004386">
    <property type="term" value="F:helicase activity"/>
    <property type="evidence" value="ECO:0007669"/>
    <property type="project" value="UniProtKB-KW"/>
</dbReference>